<evidence type="ECO:0000313" key="1">
    <source>
        <dbReference type="EMBL" id="SUV52567.1"/>
    </source>
</evidence>
<protein>
    <submittedName>
        <fullName evidence="1">Uncharacterized protein</fullName>
    </submittedName>
</protein>
<evidence type="ECO:0000313" key="2">
    <source>
        <dbReference type="Proteomes" id="UP000255515"/>
    </source>
</evidence>
<accession>A0A380ZT93</accession>
<dbReference type="EMBL" id="UFTJ01000003">
    <property type="protein sequence ID" value="SUV52567.1"/>
    <property type="molecule type" value="Genomic_DNA"/>
</dbReference>
<dbReference type="Proteomes" id="UP000255515">
    <property type="component" value="Unassembled WGS sequence"/>
</dbReference>
<dbReference type="RefSeq" id="WP_002664923.1">
    <property type="nucleotide sequence ID" value="NZ_UFTJ01000003.1"/>
</dbReference>
<proteinExistence type="predicted"/>
<organism evidence="1 2">
    <name type="scientific">Bergeyella zoohelcum</name>
    <dbReference type="NCBI Taxonomy" id="1015"/>
    <lineage>
        <taxon>Bacteria</taxon>
        <taxon>Pseudomonadati</taxon>
        <taxon>Bacteroidota</taxon>
        <taxon>Flavobacteriia</taxon>
        <taxon>Flavobacteriales</taxon>
        <taxon>Weeksellaceae</taxon>
        <taxon>Bergeyella</taxon>
    </lineage>
</organism>
<name>A0A380ZT93_9FLAO</name>
<gene>
    <name evidence="1" type="ORF">NCTC11661_01706</name>
</gene>
<sequence>MEVIFYSDKGILNLSSLKISFQEENSKLNDKQLTKFTFPFEVYMDDDFIRIFGDYISHENIDLEKFINGHLLFEGKMYEAKLEIISIEGIFLTGQIDFGFDQIPNYDKKLSELPLEVLEVTDIYNHAADIVSKKFPETNYNFPRIYTNKYSPTEVMWDAFEGYYNHTIIENGELKFAKNVFPTEQNNWTIDNVNIIHPCPYLLYLLSIGFADAGYELKGDIWLDENIKDKWVFSGGQYFKNQWILNKEVLRINKSQYKTKNIIKNPPKTYGEYIYEGIFTIEKADEYRLDFHFSASQPTWVAPHIVYLKIEIDGIVTVVPTNNEFDFSKSHFFNIQNPNTQVKVTFRYDMELRSGTVGGFHGSGSGTDPVIPEILVAHLRSQSAQQTDSNENAEEYRVVVNENKIDLKRAVPDMTFSELINIIQNWFNYDLTIIDKNVYMNKVVSQTTPIPKDFRKYEILKPKRTLQVDKSFLLKFMDFDEGYKLDSVFYDKNGMKLNGKEEKETKVIEINGYVMPVAKAKENHTATAHVKKDSDTILSLVHYEGLVNGINNATYPTGTTFPILFKNYWEKWLNQRVNNEEYSWNFIANIFEFSQYDISHYLYCYSKKHIIKRINKDKIGDNTYQIEITTETIK</sequence>
<reference evidence="1 2" key="1">
    <citation type="submission" date="2018-06" db="EMBL/GenBank/DDBJ databases">
        <authorList>
            <consortium name="Pathogen Informatics"/>
            <person name="Doyle S."/>
        </authorList>
    </citation>
    <scope>NUCLEOTIDE SEQUENCE [LARGE SCALE GENOMIC DNA]</scope>
    <source>
        <strain evidence="1 2">NCTC11661</strain>
    </source>
</reference>
<dbReference type="AlphaFoldDB" id="A0A380ZT93"/>